<dbReference type="OrthoDB" id="75807at2759"/>
<dbReference type="EMBL" id="MU005576">
    <property type="protein sequence ID" value="KAF2686501.1"/>
    <property type="molecule type" value="Genomic_DNA"/>
</dbReference>
<name>A0A6G1J8F7_9PLEO</name>
<proteinExistence type="predicted"/>
<feature type="region of interest" description="Disordered" evidence="3">
    <location>
        <begin position="1"/>
        <end position="20"/>
    </location>
</feature>
<dbReference type="Pfam" id="PF10187">
    <property type="entry name" value="FAM192A_Fyv6_N"/>
    <property type="match status" value="1"/>
</dbReference>
<protein>
    <recommendedName>
        <fullName evidence="4">FAM192A/Fyv6 N-terminal domain-containing protein</fullName>
    </recommendedName>
</protein>
<keyword evidence="6" id="KW-1185">Reference proteome</keyword>
<keyword evidence="2" id="KW-0539">Nucleus</keyword>
<gene>
    <name evidence="5" type="ORF">K458DRAFT_362592</name>
</gene>
<evidence type="ECO:0000256" key="3">
    <source>
        <dbReference type="SAM" id="MobiDB-lite"/>
    </source>
</evidence>
<dbReference type="InterPro" id="IPR039845">
    <property type="entry name" value="FAM192A"/>
</dbReference>
<dbReference type="PANTHER" id="PTHR13495:SF0">
    <property type="entry name" value="PSME3-INTERACTING PROTEIN"/>
    <property type="match status" value="1"/>
</dbReference>
<sequence>MSSGFVSGGTIDNPTERDDEWRRAQAELEEKRRQKEAEEQQNDGKSLFDVLQANKAAKQEAFEEAARLKNQYRALDDDEAEFLDSVLEGTRKKEEEVKKETLEQLDAFRRRQEEAERRAFEEEQRKEGKEGEGLTHAQWVAAGRKRKKGHELLKGVKIRRKSGAGEDESSSVRIPEGTQDGKLKEVGKTPLNAAHNAVSAPKDGPAKLASSAAKAGPVKLASASPPFKPAVPVSLALGYASSDDEE</sequence>
<accession>A0A6G1J8F7</accession>
<dbReference type="AlphaFoldDB" id="A0A6G1J8F7"/>
<organism evidence="5 6">
    <name type="scientific">Lentithecium fluviatile CBS 122367</name>
    <dbReference type="NCBI Taxonomy" id="1168545"/>
    <lineage>
        <taxon>Eukaryota</taxon>
        <taxon>Fungi</taxon>
        <taxon>Dikarya</taxon>
        <taxon>Ascomycota</taxon>
        <taxon>Pezizomycotina</taxon>
        <taxon>Dothideomycetes</taxon>
        <taxon>Pleosporomycetidae</taxon>
        <taxon>Pleosporales</taxon>
        <taxon>Massarineae</taxon>
        <taxon>Lentitheciaceae</taxon>
        <taxon>Lentithecium</taxon>
    </lineage>
</organism>
<feature type="compositionally biased region" description="Basic and acidic residues" evidence="3">
    <location>
        <begin position="113"/>
        <end position="133"/>
    </location>
</feature>
<dbReference type="Proteomes" id="UP000799291">
    <property type="component" value="Unassembled WGS sequence"/>
</dbReference>
<feature type="compositionally biased region" description="Basic and acidic residues" evidence="3">
    <location>
        <begin position="29"/>
        <end position="38"/>
    </location>
</feature>
<dbReference type="InterPro" id="IPR019331">
    <property type="entry name" value="FAM192A/Fyv6_N"/>
</dbReference>
<reference evidence="5" key="1">
    <citation type="journal article" date="2020" name="Stud. Mycol.">
        <title>101 Dothideomycetes genomes: a test case for predicting lifestyles and emergence of pathogens.</title>
        <authorList>
            <person name="Haridas S."/>
            <person name="Albert R."/>
            <person name="Binder M."/>
            <person name="Bloem J."/>
            <person name="Labutti K."/>
            <person name="Salamov A."/>
            <person name="Andreopoulos B."/>
            <person name="Baker S."/>
            <person name="Barry K."/>
            <person name="Bills G."/>
            <person name="Bluhm B."/>
            <person name="Cannon C."/>
            <person name="Castanera R."/>
            <person name="Culley D."/>
            <person name="Daum C."/>
            <person name="Ezra D."/>
            <person name="Gonzalez J."/>
            <person name="Henrissat B."/>
            <person name="Kuo A."/>
            <person name="Liang C."/>
            <person name="Lipzen A."/>
            <person name="Lutzoni F."/>
            <person name="Magnuson J."/>
            <person name="Mondo S."/>
            <person name="Nolan M."/>
            <person name="Ohm R."/>
            <person name="Pangilinan J."/>
            <person name="Park H.-J."/>
            <person name="Ramirez L."/>
            <person name="Alfaro M."/>
            <person name="Sun H."/>
            <person name="Tritt A."/>
            <person name="Yoshinaga Y."/>
            <person name="Zwiers L.-H."/>
            <person name="Turgeon B."/>
            <person name="Goodwin S."/>
            <person name="Spatafora J."/>
            <person name="Crous P."/>
            <person name="Grigoriev I."/>
        </authorList>
    </citation>
    <scope>NUCLEOTIDE SEQUENCE</scope>
    <source>
        <strain evidence="5">CBS 122367</strain>
    </source>
</reference>
<evidence type="ECO:0000313" key="6">
    <source>
        <dbReference type="Proteomes" id="UP000799291"/>
    </source>
</evidence>
<feature type="region of interest" description="Disordered" evidence="3">
    <location>
        <begin position="29"/>
        <end position="51"/>
    </location>
</feature>
<evidence type="ECO:0000256" key="1">
    <source>
        <dbReference type="ARBA" id="ARBA00004123"/>
    </source>
</evidence>
<comment type="subcellular location">
    <subcellularLocation>
        <location evidence="1">Nucleus</location>
    </subcellularLocation>
</comment>
<feature type="region of interest" description="Disordered" evidence="3">
    <location>
        <begin position="113"/>
        <end position="230"/>
    </location>
</feature>
<evidence type="ECO:0000259" key="4">
    <source>
        <dbReference type="Pfam" id="PF10187"/>
    </source>
</evidence>
<feature type="compositionally biased region" description="Polar residues" evidence="3">
    <location>
        <begin position="1"/>
        <end position="13"/>
    </location>
</feature>
<evidence type="ECO:0000313" key="5">
    <source>
        <dbReference type="EMBL" id="KAF2686501.1"/>
    </source>
</evidence>
<evidence type="ECO:0000256" key="2">
    <source>
        <dbReference type="ARBA" id="ARBA00023242"/>
    </source>
</evidence>
<feature type="domain" description="FAM192A/Fyv6 N-terminal" evidence="4">
    <location>
        <begin position="5"/>
        <end position="109"/>
    </location>
</feature>
<dbReference type="PANTHER" id="PTHR13495">
    <property type="entry name" value="NEFA-INTERACTING NUCLEAR PROTEIN NIP30"/>
    <property type="match status" value="1"/>
</dbReference>
<dbReference type="GO" id="GO:0005634">
    <property type="term" value="C:nucleus"/>
    <property type="evidence" value="ECO:0007669"/>
    <property type="project" value="UniProtKB-SubCell"/>
</dbReference>